<evidence type="ECO:0000313" key="6">
    <source>
        <dbReference type="Proteomes" id="UP000838748"/>
    </source>
</evidence>
<dbReference type="PROSITE" id="PS01124">
    <property type="entry name" value="HTH_ARAC_FAMILY_2"/>
    <property type="match status" value="1"/>
</dbReference>
<keyword evidence="1" id="KW-0805">Transcription regulation</keyword>
<dbReference type="InterPro" id="IPR018060">
    <property type="entry name" value="HTH_AraC"/>
</dbReference>
<feature type="domain" description="HTH araC/xylS-type" evidence="4">
    <location>
        <begin position="186"/>
        <end position="284"/>
    </location>
</feature>
<dbReference type="Gene3D" id="1.10.10.60">
    <property type="entry name" value="Homeodomain-like"/>
    <property type="match status" value="2"/>
</dbReference>
<dbReference type="Pfam" id="PF12833">
    <property type="entry name" value="HTH_18"/>
    <property type="match status" value="1"/>
</dbReference>
<dbReference type="SUPFAM" id="SSF51215">
    <property type="entry name" value="Regulatory protein AraC"/>
    <property type="match status" value="1"/>
</dbReference>
<organism evidence="5 6">
    <name type="scientific">Vibrio marisflavi CECT 7928</name>
    <dbReference type="NCBI Taxonomy" id="634439"/>
    <lineage>
        <taxon>Bacteria</taxon>
        <taxon>Pseudomonadati</taxon>
        <taxon>Pseudomonadota</taxon>
        <taxon>Gammaproteobacteria</taxon>
        <taxon>Vibrionales</taxon>
        <taxon>Vibrionaceae</taxon>
        <taxon>Vibrio</taxon>
    </lineage>
</organism>
<reference evidence="5" key="1">
    <citation type="submission" date="2021-11" db="EMBL/GenBank/DDBJ databases">
        <authorList>
            <person name="Rodrigo-Torres L."/>
            <person name="Arahal R. D."/>
            <person name="Lucena T."/>
        </authorList>
    </citation>
    <scope>NUCLEOTIDE SEQUENCE</scope>
    <source>
        <strain evidence="5">CECT 7928</strain>
    </source>
</reference>
<protein>
    <submittedName>
        <fullName evidence="5">HTH-type transcriptional activator RhaS</fullName>
    </submittedName>
</protein>
<keyword evidence="6" id="KW-1185">Reference proteome</keyword>
<dbReference type="InterPro" id="IPR018062">
    <property type="entry name" value="HTH_AraC-typ_CS"/>
</dbReference>
<gene>
    <name evidence="5" type="primary">rhaS_5</name>
    <name evidence="5" type="ORF">VMF7928_02213</name>
</gene>
<dbReference type="RefSeq" id="WP_237361518.1">
    <property type="nucleotide sequence ID" value="NZ_CAKLDM010000002.1"/>
</dbReference>
<keyword evidence="2" id="KW-0238">DNA-binding</keyword>
<dbReference type="InterPro" id="IPR009057">
    <property type="entry name" value="Homeodomain-like_sf"/>
</dbReference>
<evidence type="ECO:0000313" key="5">
    <source>
        <dbReference type="EMBL" id="CAH0539517.1"/>
    </source>
</evidence>
<dbReference type="EMBL" id="CAKLDM010000002">
    <property type="protein sequence ID" value="CAH0539517.1"/>
    <property type="molecule type" value="Genomic_DNA"/>
</dbReference>
<dbReference type="PANTHER" id="PTHR43280">
    <property type="entry name" value="ARAC-FAMILY TRANSCRIPTIONAL REGULATOR"/>
    <property type="match status" value="1"/>
</dbReference>
<proteinExistence type="predicted"/>
<accession>A0ABN8E4Q4</accession>
<evidence type="ECO:0000259" key="4">
    <source>
        <dbReference type="PROSITE" id="PS01124"/>
    </source>
</evidence>
<dbReference type="PANTHER" id="PTHR43280:SF27">
    <property type="entry name" value="TRANSCRIPTIONAL REGULATOR MTLR"/>
    <property type="match status" value="1"/>
</dbReference>
<sequence length="290" mass="34077">MKAQFEKIVYDESCSWRLLIRELDEIPFEWHFHPEYELTLTLNSHGERYIDNCIDLYCDWDLTLLGPNIPHTWHSKSKVNEDKPHKVYVLWFDGQWVEKLSHTFPEYSQVSALAQLAHQGVQFSKTLAKELSPLFSELDQSPAARRLTLFLQILERLMVCEDIRSMNINHSKARLNSEKRQQQQLNKALEFIHDNYTSTILLSQIAQHVGMSESTLNRFFHRLMGQSVSQYLIDVRLARACSLLISTDLSIAILSNRAGFQNLSNFNRLFRKNKQTTPKEFRKRYQRKSA</sequence>
<evidence type="ECO:0000256" key="3">
    <source>
        <dbReference type="ARBA" id="ARBA00023163"/>
    </source>
</evidence>
<dbReference type="SUPFAM" id="SSF46689">
    <property type="entry name" value="Homeodomain-like"/>
    <property type="match status" value="2"/>
</dbReference>
<name>A0ABN8E4Q4_9VIBR</name>
<keyword evidence="3" id="KW-0804">Transcription</keyword>
<dbReference type="PROSITE" id="PS00041">
    <property type="entry name" value="HTH_ARAC_FAMILY_1"/>
    <property type="match status" value="1"/>
</dbReference>
<dbReference type="InterPro" id="IPR037923">
    <property type="entry name" value="HTH-like"/>
</dbReference>
<comment type="caution">
    <text evidence="5">The sequence shown here is derived from an EMBL/GenBank/DDBJ whole genome shotgun (WGS) entry which is preliminary data.</text>
</comment>
<evidence type="ECO:0000256" key="2">
    <source>
        <dbReference type="ARBA" id="ARBA00023125"/>
    </source>
</evidence>
<dbReference type="SMART" id="SM00342">
    <property type="entry name" value="HTH_ARAC"/>
    <property type="match status" value="1"/>
</dbReference>
<evidence type="ECO:0000256" key="1">
    <source>
        <dbReference type="ARBA" id="ARBA00023015"/>
    </source>
</evidence>
<dbReference type="Proteomes" id="UP000838748">
    <property type="component" value="Unassembled WGS sequence"/>
</dbReference>